<protein>
    <submittedName>
        <fullName evidence="3">NBS-LRR</fullName>
    </submittedName>
</protein>
<dbReference type="Proteomes" id="UP001140206">
    <property type="component" value="Chromosome 5"/>
</dbReference>
<dbReference type="SUPFAM" id="SSF52058">
    <property type="entry name" value="L domain-like"/>
    <property type="match status" value="1"/>
</dbReference>
<evidence type="ECO:0000259" key="2">
    <source>
        <dbReference type="Pfam" id="PF23598"/>
    </source>
</evidence>
<dbReference type="InterPro" id="IPR032675">
    <property type="entry name" value="LRR_dom_sf"/>
</dbReference>
<evidence type="ECO:0000313" key="4">
    <source>
        <dbReference type="Proteomes" id="UP001140206"/>
    </source>
</evidence>
<reference evidence="3" key="1">
    <citation type="submission" date="2022-08" db="EMBL/GenBank/DDBJ databases">
        <authorList>
            <person name="Marques A."/>
        </authorList>
    </citation>
    <scope>NUCLEOTIDE SEQUENCE</scope>
    <source>
        <strain evidence="3">RhyPub2mFocal</strain>
        <tissue evidence="3">Leaves</tissue>
    </source>
</reference>
<dbReference type="EMBL" id="JAMFTS010000005">
    <property type="protein sequence ID" value="KAJ4756415.1"/>
    <property type="molecule type" value="Genomic_DNA"/>
</dbReference>
<dbReference type="Pfam" id="PF23598">
    <property type="entry name" value="LRR_14"/>
    <property type="match status" value="1"/>
</dbReference>
<dbReference type="PANTHER" id="PTHR47186:SF57">
    <property type="entry name" value="OS02G0478300 PROTEIN"/>
    <property type="match status" value="1"/>
</dbReference>
<dbReference type="InterPro" id="IPR055414">
    <property type="entry name" value="LRR_R13L4/SHOC2-like"/>
</dbReference>
<organism evidence="3 4">
    <name type="scientific">Rhynchospora pubera</name>
    <dbReference type="NCBI Taxonomy" id="906938"/>
    <lineage>
        <taxon>Eukaryota</taxon>
        <taxon>Viridiplantae</taxon>
        <taxon>Streptophyta</taxon>
        <taxon>Embryophyta</taxon>
        <taxon>Tracheophyta</taxon>
        <taxon>Spermatophyta</taxon>
        <taxon>Magnoliopsida</taxon>
        <taxon>Liliopsida</taxon>
        <taxon>Poales</taxon>
        <taxon>Cyperaceae</taxon>
        <taxon>Cyperoideae</taxon>
        <taxon>Rhynchosporeae</taxon>
        <taxon>Rhynchospora</taxon>
    </lineage>
</organism>
<gene>
    <name evidence="3" type="ORF">LUZ62_090820</name>
</gene>
<keyword evidence="1" id="KW-0677">Repeat</keyword>
<dbReference type="Gene3D" id="3.80.10.10">
    <property type="entry name" value="Ribonuclease Inhibitor"/>
    <property type="match status" value="1"/>
</dbReference>
<dbReference type="PANTHER" id="PTHR47186">
    <property type="entry name" value="LEUCINE-RICH REPEAT-CONTAINING PROTEIN 57"/>
    <property type="match status" value="1"/>
</dbReference>
<feature type="domain" description="Disease resistance R13L4/SHOC-2-like LRR" evidence="2">
    <location>
        <begin position="9"/>
        <end position="312"/>
    </location>
</feature>
<evidence type="ECO:0000256" key="1">
    <source>
        <dbReference type="ARBA" id="ARBA00022737"/>
    </source>
</evidence>
<sequence>MPLFYDGVIPKSLGNLRGLQTLDARQQFVFRHWFTNVAKLQNLRRLFTLKDNPVAISKGIGNLKELQVLKWVDIERSHPRVVEELPQLQQLRKLGVLRLRREHYEKFFASIREFNSLRSLGIGIVELESLKAAAGFLDSVPSPPKHLQSILDSVPSPPKHLQSILDSVPSPPKHLQSIQLEGWIRKLPAWVSSLCNLTKVTLARTRLHDDAIVVLQQLPNLLLLRLQEHSYVGAKLTFRSAKFSKLKQLYINELNGLEELVFEEGTLPEFQTLGIRWCELKSGISGAEHLPKLEKLVLEYKVYVANLEEVQRQLGEHRPALEIVDP</sequence>
<evidence type="ECO:0000313" key="3">
    <source>
        <dbReference type="EMBL" id="KAJ4756415.1"/>
    </source>
</evidence>
<proteinExistence type="predicted"/>
<accession>A0AAV8CLR2</accession>
<dbReference type="AlphaFoldDB" id="A0AAV8CLR2"/>
<name>A0AAV8CLR2_9POAL</name>
<comment type="caution">
    <text evidence="3">The sequence shown here is derived from an EMBL/GenBank/DDBJ whole genome shotgun (WGS) entry which is preliminary data.</text>
</comment>
<keyword evidence="4" id="KW-1185">Reference proteome</keyword>